<dbReference type="Proteomes" id="UP000736787">
    <property type="component" value="Unassembled WGS sequence"/>
</dbReference>
<sequence length="114" mass="11854">MAHSPADSTCSGRLTSRNAFDIASDKNLPANNNSNEIQQQELQQPSSNENTGSNESSGDSAATGAPTASTPTGARTDTAPTRVLTVLAPTRDSDRNSDVPAAARTPTAWQRQGL</sequence>
<dbReference type="EMBL" id="RCMK01000332">
    <property type="protein sequence ID" value="KAG2936056.1"/>
    <property type="molecule type" value="Genomic_DNA"/>
</dbReference>
<evidence type="ECO:0000256" key="1">
    <source>
        <dbReference type="SAM" id="MobiDB-lite"/>
    </source>
</evidence>
<proteinExistence type="predicted"/>
<accession>A0A8T1D639</accession>
<protein>
    <submittedName>
        <fullName evidence="2">Uncharacterized protein</fullName>
    </submittedName>
</protein>
<reference evidence="2" key="1">
    <citation type="submission" date="2018-10" db="EMBL/GenBank/DDBJ databases">
        <title>Effector identification in a new, highly contiguous assembly of the strawberry crown rot pathogen Phytophthora cactorum.</title>
        <authorList>
            <person name="Armitage A.D."/>
            <person name="Nellist C.F."/>
            <person name="Bates H."/>
            <person name="Vickerstaff R.J."/>
            <person name="Harrison R.J."/>
        </authorList>
    </citation>
    <scope>NUCLEOTIDE SEQUENCE</scope>
    <source>
        <strain evidence="2">4040</strain>
    </source>
</reference>
<gene>
    <name evidence="2" type="ORF">PC117_g12237</name>
</gene>
<feature type="region of interest" description="Disordered" evidence="1">
    <location>
        <begin position="1"/>
        <end position="114"/>
    </location>
</feature>
<evidence type="ECO:0000313" key="2">
    <source>
        <dbReference type="EMBL" id="KAG2936056.1"/>
    </source>
</evidence>
<dbReference type="AlphaFoldDB" id="A0A8T1D639"/>
<evidence type="ECO:0000313" key="3">
    <source>
        <dbReference type="Proteomes" id="UP000736787"/>
    </source>
</evidence>
<organism evidence="2 3">
    <name type="scientific">Phytophthora cactorum</name>
    <dbReference type="NCBI Taxonomy" id="29920"/>
    <lineage>
        <taxon>Eukaryota</taxon>
        <taxon>Sar</taxon>
        <taxon>Stramenopiles</taxon>
        <taxon>Oomycota</taxon>
        <taxon>Peronosporomycetes</taxon>
        <taxon>Peronosporales</taxon>
        <taxon>Peronosporaceae</taxon>
        <taxon>Phytophthora</taxon>
    </lineage>
</organism>
<feature type="compositionally biased region" description="Polar residues" evidence="1">
    <location>
        <begin position="1"/>
        <end position="18"/>
    </location>
</feature>
<feature type="compositionally biased region" description="Low complexity" evidence="1">
    <location>
        <begin position="46"/>
        <end position="74"/>
    </location>
</feature>
<name>A0A8T1D639_9STRA</name>
<comment type="caution">
    <text evidence="2">The sequence shown here is derived from an EMBL/GenBank/DDBJ whole genome shotgun (WGS) entry which is preliminary data.</text>
</comment>
<feature type="compositionally biased region" description="Polar residues" evidence="1">
    <location>
        <begin position="29"/>
        <end position="45"/>
    </location>
</feature>